<dbReference type="AlphaFoldDB" id="A0A103DXK3"/>
<dbReference type="Proteomes" id="UP000062788">
    <property type="component" value="Unassembled WGS sequence"/>
</dbReference>
<dbReference type="EMBL" id="LOWA01000054">
    <property type="protein sequence ID" value="KVE24575.1"/>
    <property type="molecule type" value="Genomic_DNA"/>
</dbReference>
<reference evidence="1 2" key="1">
    <citation type="submission" date="2015-11" db="EMBL/GenBank/DDBJ databases">
        <title>Expanding the genomic diversity of Burkholderia species for the development of highly accurate diagnostics.</title>
        <authorList>
            <person name="Sahl J."/>
            <person name="Keim P."/>
            <person name="Wagner D."/>
        </authorList>
    </citation>
    <scope>NUCLEOTIDE SEQUENCE [LARGE SCALE GENOMIC DNA]</scope>
    <source>
        <strain evidence="1 2">TSV85</strain>
    </source>
</reference>
<evidence type="ECO:0000313" key="1">
    <source>
        <dbReference type="EMBL" id="KVE24575.1"/>
    </source>
</evidence>
<accession>A0A103DXK3</accession>
<proteinExistence type="predicted"/>
<comment type="caution">
    <text evidence="1">The sequence shown here is derived from an EMBL/GenBank/DDBJ whole genome shotgun (WGS) entry which is preliminary data.</text>
</comment>
<keyword evidence="2" id="KW-1185">Reference proteome</keyword>
<protein>
    <submittedName>
        <fullName evidence="1">Uncharacterized protein</fullName>
    </submittedName>
</protein>
<sequence>MITMLRFSPRVYESGISMEVDWGAASELPLTRRLGLITRMALKPLQISVKSQFQFDDRTESFQFNLF</sequence>
<organism evidence="1 2">
    <name type="scientific">Burkholderia singularis</name>
    <dbReference type="NCBI Taxonomy" id="1503053"/>
    <lineage>
        <taxon>Bacteria</taxon>
        <taxon>Pseudomonadati</taxon>
        <taxon>Pseudomonadota</taxon>
        <taxon>Betaproteobacteria</taxon>
        <taxon>Burkholderiales</taxon>
        <taxon>Burkholderiaceae</taxon>
        <taxon>Burkholderia</taxon>
        <taxon>pseudomallei group</taxon>
    </lineage>
</organism>
<name>A0A103DXK3_9BURK</name>
<evidence type="ECO:0000313" key="2">
    <source>
        <dbReference type="Proteomes" id="UP000062788"/>
    </source>
</evidence>
<gene>
    <name evidence="1" type="ORF">WS67_21000</name>
</gene>